<evidence type="ECO:0000313" key="3">
    <source>
        <dbReference type="Proteomes" id="UP000271162"/>
    </source>
</evidence>
<evidence type="ECO:0000256" key="1">
    <source>
        <dbReference type="SAM" id="Phobius"/>
    </source>
</evidence>
<feature type="transmembrane region" description="Helical" evidence="1">
    <location>
        <begin position="27"/>
        <end position="47"/>
    </location>
</feature>
<keyword evidence="1" id="KW-0812">Transmembrane</keyword>
<feature type="transmembrane region" description="Helical" evidence="1">
    <location>
        <begin position="97"/>
        <end position="117"/>
    </location>
</feature>
<sequence>MRATKWLTPIYWNLQNYYIATWCFNQYYIATVLRTLGITLITTHRYMTMCQHGSVWERWVFPFVYVMPALGRKLLFFDNEHGMNVVAGHDLITIGNVLAVGFLCPSFTVCLLCYMAILRFLYKHRLDNTISFKRELRVCVQMIGMVVAFALCTLYHVLLFKFSLSADLLLIFKTRQQYPLMTCFLSYISPWMMPSPQLSRFREISNSKITPICISRR</sequence>
<evidence type="ECO:0000313" key="2">
    <source>
        <dbReference type="EMBL" id="VDL71571.1"/>
    </source>
</evidence>
<proteinExistence type="predicted"/>
<dbReference type="InterPro" id="IPR019426">
    <property type="entry name" value="7TM_GPCR_serpentine_rcpt_Srv"/>
</dbReference>
<dbReference type="Pfam" id="PF10323">
    <property type="entry name" value="7TM_GPCR_Srv"/>
    <property type="match status" value="1"/>
</dbReference>
<dbReference type="AlphaFoldDB" id="A0A0N4XY50"/>
<evidence type="ECO:0000313" key="4">
    <source>
        <dbReference type="WBParaSite" id="NBR_0000798101-mRNA-1"/>
    </source>
</evidence>
<keyword evidence="1" id="KW-0472">Membrane</keyword>
<name>A0A0N4XY50_NIPBR</name>
<keyword evidence="3" id="KW-1185">Reference proteome</keyword>
<organism evidence="4">
    <name type="scientific">Nippostrongylus brasiliensis</name>
    <name type="common">Rat hookworm</name>
    <dbReference type="NCBI Taxonomy" id="27835"/>
    <lineage>
        <taxon>Eukaryota</taxon>
        <taxon>Metazoa</taxon>
        <taxon>Ecdysozoa</taxon>
        <taxon>Nematoda</taxon>
        <taxon>Chromadorea</taxon>
        <taxon>Rhabditida</taxon>
        <taxon>Rhabditina</taxon>
        <taxon>Rhabditomorpha</taxon>
        <taxon>Strongyloidea</taxon>
        <taxon>Heligmosomidae</taxon>
        <taxon>Nippostrongylus</taxon>
    </lineage>
</organism>
<dbReference type="WBParaSite" id="NBR_0000798101-mRNA-1">
    <property type="protein sequence ID" value="NBR_0000798101-mRNA-1"/>
    <property type="gene ID" value="NBR_0000798101"/>
</dbReference>
<dbReference type="EMBL" id="UYSL01019949">
    <property type="protein sequence ID" value="VDL71571.1"/>
    <property type="molecule type" value="Genomic_DNA"/>
</dbReference>
<feature type="transmembrane region" description="Helical" evidence="1">
    <location>
        <begin position="138"/>
        <end position="158"/>
    </location>
</feature>
<dbReference type="Proteomes" id="UP000271162">
    <property type="component" value="Unassembled WGS sequence"/>
</dbReference>
<reference evidence="2 3" key="2">
    <citation type="submission" date="2018-11" db="EMBL/GenBank/DDBJ databases">
        <authorList>
            <consortium name="Pathogen Informatics"/>
        </authorList>
    </citation>
    <scope>NUCLEOTIDE SEQUENCE [LARGE SCALE GENOMIC DNA]</scope>
</reference>
<dbReference type="SUPFAM" id="SSF81321">
    <property type="entry name" value="Family A G protein-coupled receptor-like"/>
    <property type="match status" value="1"/>
</dbReference>
<protein>
    <submittedName>
        <fullName evidence="4">Serpentine receptor class gamma</fullName>
    </submittedName>
</protein>
<dbReference type="OMA" id="TTHRYMT"/>
<keyword evidence="1" id="KW-1133">Transmembrane helix</keyword>
<accession>A0A0N4XY50</accession>
<gene>
    <name evidence="2" type="ORF">NBR_LOCUS7982</name>
</gene>
<reference evidence="4" key="1">
    <citation type="submission" date="2017-02" db="UniProtKB">
        <authorList>
            <consortium name="WormBaseParasite"/>
        </authorList>
    </citation>
    <scope>IDENTIFICATION</scope>
</reference>